<dbReference type="GeneID" id="99726881"/>
<reference evidence="3 5" key="1">
    <citation type="submission" date="2015-04" db="EMBL/GenBank/DDBJ databases">
        <title>Genome sequence of Kerstersia gyiorum CG1.</title>
        <authorList>
            <person name="Greninger A.L."/>
            <person name="Kozyreva V."/>
            <person name="Chaturvedi V."/>
        </authorList>
    </citation>
    <scope>NUCLEOTIDE SEQUENCE [LARGE SCALE GENOMIC DNA]</scope>
    <source>
        <strain evidence="3 5">CG1</strain>
    </source>
</reference>
<feature type="region of interest" description="Disordered" evidence="1">
    <location>
        <begin position="449"/>
        <end position="476"/>
    </location>
</feature>
<feature type="domain" description="Peptidase C-terminal archaeal/bacterial" evidence="2">
    <location>
        <begin position="171"/>
        <end position="236"/>
    </location>
</feature>
<evidence type="ECO:0000313" key="4">
    <source>
        <dbReference type="EMBL" id="RZS67351.1"/>
    </source>
</evidence>
<sequence length="476" mass="50629">MNLSTPLAAIAGAVVAGAAVYFTVHDTPNVPLPQAAPLVPGQNANGELTSTSLLNYNSGVRSTLFSLNADKDKIIKLAVNGALRSQISVYRDGQLLARSQDDCNSCGSRRANDTSLTFKASETGSYLVAVSGTDARAYGPFRLSAEIQEAYSGEPIGSNQRISDWGTGETLDYSVHIDTDGLYRIDMIATHSDLDPYLTLLDSNGMELASDDDGGNNLDARIQIPLAAGEYTLRADSAMDTSSFQGSFDLEIKQLSRLDENRLPSGTPLTLNSKPASGIYTGDQLQYPLSLEAPALVTLELNTQSFEGNLSLTGQNLMLSNSDNGKKRIRTILQAGNYTVGVDGGSQSGLFVLDARSQAVPANAGGGTLAVNEPRPAVLLGGLDYDTYNFTITRTGTYVIDMKSPSLDTYLWLYQNGILIAEDDDSGGNLDAQITLYLEAGQYQLHAGQFGSSSRDSRYTLSIRPAPQGNARASGA</sequence>
<name>A0A171KSC3_9BURK</name>
<dbReference type="AlphaFoldDB" id="A0A171KSC3"/>
<dbReference type="InterPro" id="IPR007280">
    <property type="entry name" value="Peptidase_C_arc/bac"/>
</dbReference>
<comment type="caution">
    <text evidence="3">The sequence shown here is derived from an EMBL/GenBank/DDBJ whole genome shotgun (WGS) entry which is preliminary data.</text>
</comment>
<accession>A0A171KSC3</accession>
<dbReference type="EMBL" id="LBNE01000005">
    <property type="protein sequence ID" value="KKO71790.1"/>
    <property type="molecule type" value="Genomic_DNA"/>
</dbReference>
<dbReference type="Proteomes" id="UP000078084">
    <property type="component" value="Unassembled WGS sequence"/>
</dbReference>
<dbReference type="Pfam" id="PF04151">
    <property type="entry name" value="PPC"/>
    <property type="match status" value="1"/>
</dbReference>
<dbReference type="Proteomes" id="UP000292039">
    <property type="component" value="Unassembled WGS sequence"/>
</dbReference>
<protein>
    <recommendedName>
        <fullName evidence="2">Peptidase C-terminal archaeal/bacterial domain-containing protein</fullName>
    </recommendedName>
</protein>
<dbReference type="RefSeq" id="WP_068370740.1">
    <property type="nucleotide sequence ID" value="NZ_CBCSEB010000008.1"/>
</dbReference>
<keyword evidence="5" id="KW-1185">Reference proteome</keyword>
<evidence type="ECO:0000313" key="5">
    <source>
        <dbReference type="Proteomes" id="UP000078084"/>
    </source>
</evidence>
<dbReference type="STRING" id="206506.AAV32_09425"/>
<evidence type="ECO:0000313" key="3">
    <source>
        <dbReference type="EMBL" id="KKO71790.1"/>
    </source>
</evidence>
<dbReference type="Gene3D" id="2.60.120.380">
    <property type="match status" value="3"/>
</dbReference>
<evidence type="ECO:0000259" key="2">
    <source>
        <dbReference type="Pfam" id="PF04151"/>
    </source>
</evidence>
<evidence type="ECO:0000313" key="6">
    <source>
        <dbReference type="Proteomes" id="UP000292039"/>
    </source>
</evidence>
<organism evidence="3 5">
    <name type="scientific">Kerstersia gyiorum</name>
    <dbReference type="NCBI Taxonomy" id="206506"/>
    <lineage>
        <taxon>Bacteria</taxon>
        <taxon>Pseudomonadati</taxon>
        <taxon>Pseudomonadota</taxon>
        <taxon>Betaproteobacteria</taxon>
        <taxon>Burkholderiales</taxon>
        <taxon>Alcaligenaceae</taxon>
        <taxon>Kerstersia</taxon>
    </lineage>
</organism>
<evidence type="ECO:0000256" key="1">
    <source>
        <dbReference type="SAM" id="MobiDB-lite"/>
    </source>
</evidence>
<proteinExistence type="predicted"/>
<gene>
    <name evidence="3" type="ORF">AAV32_09425</name>
    <name evidence="4" type="ORF">EV679_2569</name>
</gene>
<reference evidence="4 6" key="2">
    <citation type="submission" date="2019-02" db="EMBL/GenBank/DDBJ databases">
        <title>Genomic Encyclopedia of Type Strains, Phase IV (KMG-IV): sequencing the most valuable type-strain genomes for metagenomic binning, comparative biology and taxonomic classification.</title>
        <authorList>
            <person name="Goeker M."/>
        </authorList>
    </citation>
    <scope>NUCLEOTIDE SEQUENCE [LARGE SCALE GENOMIC DNA]</scope>
    <source>
        <strain evidence="4 6">DSM 16618</strain>
    </source>
</reference>
<dbReference type="EMBL" id="SGWZ01000004">
    <property type="protein sequence ID" value="RZS67351.1"/>
    <property type="molecule type" value="Genomic_DNA"/>
</dbReference>